<feature type="coiled-coil region" evidence="1">
    <location>
        <begin position="11"/>
        <end position="38"/>
    </location>
</feature>
<dbReference type="Proteomes" id="UP000639338">
    <property type="component" value="Unassembled WGS sequence"/>
</dbReference>
<proteinExistence type="predicted"/>
<comment type="caution">
    <text evidence="2">The sequence shown here is derived from an EMBL/GenBank/DDBJ whole genome shotgun (WGS) entry which is preliminary data.</text>
</comment>
<dbReference type="EMBL" id="JACMRX010000001">
    <property type="protein sequence ID" value="KAF7997052.1"/>
    <property type="molecule type" value="Genomic_DNA"/>
</dbReference>
<organism evidence="2 3">
    <name type="scientific">Aphidius gifuensis</name>
    <name type="common">Parasitoid wasp</name>
    <dbReference type="NCBI Taxonomy" id="684658"/>
    <lineage>
        <taxon>Eukaryota</taxon>
        <taxon>Metazoa</taxon>
        <taxon>Ecdysozoa</taxon>
        <taxon>Arthropoda</taxon>
        <taxon>Hexapoda</taxon>
        <taxon>Insecta</taxon>
        <taxon>Pterygota</taxon>
        <taxon>Neoptera</taxon>
        <taxon>Endopterygota</taxon>
        <taxon>Hymenoptera</taxon>
        <taxon>Apocrita</taxon>
        <taxon>Ichneumonoidea</taxon>
        <taxon>Braconidae</taxon>
        <taxon>Aphidiinae</taxon>
        <taxon>Aphidius</taxon>
    </lineage>
</organism>
<evidence type="ECO:0000313" key="3">
    <source>
        <dbReference type="Proteomes" id="UP000639338"/>
    </source>
</evidence>
<protein>
    <submittedName>
        <fullName evidence="2">Uncharacterized protein</fullName>
    </submittedName>
</protein>
<accession>A0A835CV36</accession>
<reference evidence="2 3" key="1">
    <citation type="submission" date="2020-08" db="EMBL/GenBank/DDBJ databases">
        <title>Aphidius gifuensis genome sequencing and assembly.</title>
        <authorList>
            <person name="Du Z."/>
        </authorList>
    </citation>
    <scope>NUCLEOTIDE SEQUENCE [LARGE SCALE GENOMIC DNA]</scope>
    <source>
        <strain evidence="2">YNYX2018</strain>
        <tissue evidence="2">Adults</tissue>
    </source>
</reference>
<gene>
    <name evidence="2" type="ORF">HCN44_005329</name>
</gene>
<dbReference type="AlphaFoldDB" id="A0A835CV36"/>
<keyword evidence="3" id="KW-1185">Reference proteome</keyword>
<keyword evidence="1" id="KW-0175">Coiled coil</keyword>
<evidence type="ECO:0000313" key="2">
    <source>
        <dbReference type="EMBL" id="KAF7997052.1"/>
    </source>
</evidence>
<evidence type="ECO:0000256" key="1">
    <source>
        <dbReference type="SAM" id="Coils"/>
    </source>
</evidence>
<name>A0A835CV36_APHGI</name>
<sequence>MIETSVKDERYREYKIQLKNLERKNEKLDIEIKNEMSRDCLHWIYRIVNGILDFFGIAKYFESLLAPDAECLENKNANLKLFNDDKKHNNQKIQHIKESLEDFKSKTTASK</sequence>